<name>A0A6L8VC66_9BACL</name>
<proteinExistence type="predicted"/>
<gene>
    <name evidence="1" type="ORF">GQF01_32895</name>
</gene>
<dbReference type="Pfam" id="PF10722">
    <property type="entry name" value="YbjN"/>
    <property type="match status" value="1"/>
</dbReference>
<dbReference type="RefSeq" id="WP_161411416.1">
    <property type="nucleotide sequence ID" value="NZ_WTUZ01000040.1"/>
</dbReference>
<dbReference type="Proteomes" id="UP000481087">
    <property type="component" value="Unassembled WGS sequence"/>
</dbReference>
<comment type="caution">
    <text evidence="1">The sequence shown here is derived from an EMBL/GenBank/DDBJ whole genome shotgun (WGS) entry which is preliminary data.</text>
</comment>
<evidence type="ECO:0008006" key="3">
    <source>
        <dbReference type="Google" id="ProtNLM"/>
    </source>
</evidence>
<organism evidence="1 2">
    <name type="scientific">Paenibacillus silvestris</name>
    <dbReference type="NCBI Taxonomy" id="2606219"/>
    <lineage>
        <taxon>Bacteria</taxon>
        <taxon>Bacillati</taxon>
        <taxon>Bacillota</taxon>
        <taxon>Bacilli</taxon>
        <taxon>Bacillales</taxon>
        <taxon>Paenibacillaceae</taxon>
        <taxon>Paenibacillus</taxon>
    </lineage>
</organism>
<keyword evidence="2" id="KW-1185">Reference proteome</keyword>
<evidence type="ECO:0000313" key="2">
    <source>
        <dbReference type="Proteomes" id="UP000481087"/>
    </source>
</evidence>
<dbReference type="AlphaFoldDB" id="A0A6L8VC66"/>
<reference evidence="1 2" key="1">
    <citation type="submission" date="2019-12" db="EMBL/GenBank/DDBJ databases">
        <title>Paenibacillus sp. nov. sp. isolated from soil.</title>
        <authorList>
            <person name="Kim J."/>
            <person name="Jeong S.E."/>
            <person name="Jung H.S."/>
            <person name="Jeon C.O."/>
        </authorList>
    </citation>
    <scope>NUCLEOTIDE SEQUENCE [LARGE SCALE GENOMIC DNA]</scope>
    <source>
        <strain evidence="1 2">5J-6</strain>
    </source>
</reference>
<dbReference type="EMBL" id="WTUZ01000040">
    <property type="protein sequence ID" value="MZQ86919.1"/>
    <property type="molecule type" value="Genomic_DNA"/>
</dbReference>
<protein>
    <recommendedName>
        <fullName evidence="3">YbjN domain-containing protein</fullName>
    </recommendedName>
</protein>
<evidence type="ECO:0000313" key="1">
    <source>
        <dbReference type="EMBL" id="MZQ86919.1"/>
    </source>
</evidence>
<sequence length="317" mass="36173">MVDLSANGNEEQSRLDFDTEIVFLTLMGDELKAAAKRINLSVSEEKSQCTLYLEVEWSVYQQLLAGEWMGLLDQAISRGSEVKFAENQPIELQVMLKQSLMKAALRKGSEVENVLQSFVEDSDESRPLRQSESWLITEVKQQMRLPDALDNGTLKIGYRTQWAESAATSAASNAASSSAKSTLNGVVEDYLNKMELPFEWVDETIARLTFSGEHGDWIVLVRTDEEKQICIVFSIYPEAVPEEQQTEMAKFLFEENYDLVIGNFEMDANDGELRYRTSIDVENDRLTMELFNQLFTTNVVIMDHYFHVIDDIIQNDQ</sequence>
<dbReference type="InterPro" id="IPR019660">
    <property type="entry name" value="Put_sensory_transdc_reg_YbjN"/>
</dbReference>
<accession>A0A6L8VC66</accession>